<gene>
    <name evidence="2" type="ORF">FO013_03920</name>
</gene>
<feature type="region of interest" description="Disordered" evidence="1">
    <location>
        <begin position="62"/>
        <end position="85"/>
    </location>
</feature>
<reference evidence="2 3" key="1">
    <citation type="submission" date="2019-07" db="EMBL/GenBank/DDBJ databases">
        <title>Draft genome sequence of Brevibacterium aurantiacum XU54 isolated from Xinjiang China.</title>
        <authorList>
            <person name="Xu X."/>
        </authorList>
    </citation>
    <scope>NUCLEOTIDE SEQUENCE [LARGE SCALE GENOMIC DNA]</scope>
    <source>
        <strain evidence="2 3">XU54</strain>
    </source>
</reference>
<evidence type="ECO:0000313" key="2">
    <source>
        <dbReference type="EMBL" id="TSI18700.1"/>
    </source>
</evidence>
<dbReference type="OrthoDB" id="3253180at2"/>
<dbReference type="RefSeq" id="WP_143921253.1">
    <property type="nucleotide sequence ID" value="NZ_VLTK01000002.1"/>
</dbReference>
<protein>
    <submittedName>
        <fullName evidence="2">Uncharacterized protein</fullName>
    </submittedName>
</protein>
<sequence>MSIRCYIPTTLTAIRRGLGSVHAVAPDSQGRELGGDELEAREFDALCIAAALAATQSFEAAGAGARESAPDPGSERGSGAVSPRAVIAYDAPDSSSGEGLAEGFELFTLPEVDMTSVASIHLDEVEIWEEAADIAADRGHEAAEDHLGDSDLLWYDATELPELLRERG</sequence>
<name>A0A556CMM9_BREAU</name>
<dbReference type="Pfam" id="PF21853">
    <property type="entry name" value="DUF6912"/>
    <property type="match status" value="1"/>
</dbReference>
<evidence type="ECO:0000313" key="3">
    <source>
        <dbReference type="Proteomes" id="UP000316406"/>
    </source>
</evidence>
<dbReference type="InterPro" id="IPR054206">
    <property type="entry name" value="DUF6912"/>
</dbReference>
<dbReference type="AlphaFoldDB" id="A0A556CMM9"/>
<keyword evidence="3" id="KW-1185">Reference proteome</keyword>
<dbReference type="EMBL" id="VLTK01000002">
    <property type="protein sequence ID" value="TSI18700.1"/>
    <property type="molecule type" value="Genomic_DNA"/>
</dbReference>
<dbReference type="Proteomes" id="UP000316406">
    <property type="component" value="Unassembled WGS sequence"/>
</dbReference>
<proteinExistence type="predicted"/>
<organism evidence="2 3">
    <name type="scientific">Brevibacterium aurantiacum</name>
    <dbReference type="NCBI Taxonomy" id="273384"/>
    <lineage>
        <taxon>Bacteria</taxon>
        <taxon>Bacillati</taxon>
        <taxon>Actinomycetota</taxon>
        <taxon>Actinomycetes</taxon>
        <taxon>Micrococcales</taxon>
        <taxon>Brevibacteriaceae</taxon>
        <taxon>Brevibacterium</taxon>
    </lineage>
</organism>
<evidence type="ECO:0000256" key="1">
    <source>
        <dbReference type="SAM" id="MobiDB-lite"/>
    </source>
</evidence>
<comment type="caution">
    <text evidence="2">The sequence shown here is derived from an EMBL/GenBank/DDBJ whole genome shotgun (WGS) entry which is preliminary data.</text>
</comment>
<accession>A0A556CMM9</accession>